<organism evidence="1 2">
    <name type="scientific">Winogradskyella bathintestinalis</name>
    <dbReference type="NCBI Taxonomy" id="3035208"/>
    <lineage>
        <taxon>Bacteria</taxon>
        <taxon>Pseudomonadati</taxon>
        <taxon>Bacteroidota</taxon>
        <taxon>Flavobacteriia</taxon>
        <taxon>Flavobacteriales</taxon>
        <taxon>Flavobacteriaceae</taxon>
        <taxon>Winogradskyella</taxon>
    </lineage>
</organism>
<reference evidence="1 2" key="1">
    <citation type="journal article" date="2023" name="Int. J. Syst. Evol. Microbiol.">
        <title>Winogradskyella bathintestinalis sp. nov., isolated from the intestine of the deep-sea loosejaw dragonfish, Malacosteus niger.</title>
        <authorList>
            <person name="Uniacke-Lowe S."/>
            <person name="Johnson C.N."/>
            <person name="Stanton C."/>
            <person name="Hill C."/>
            <person name="Ross P."/>
        </authorList>
    </citation>
    <scope>NUCLEOTIDE SEQUENCE [LARGE SCALE GENOMIC DNA]</scope>
    <source>
        <strain evidence="1 2">APC 3343</strain>
    </source>
</reference>
<feature type="non-terminal residue" evidence="1">
    <location>
        <position position="1"/>
    </location>
</feature>
<dbReference type="Proteomes" id="UP001231197">
    <property type="component" value="Unassembled WGS sequence"/>
</dbReference>
<protein>
    <recommendedName>
        <fullName evidence="3">Adhesin</fullName>
    </recommendedName>
</protein>
<proteinExistence type="predicted"/>
<evidence type="ECO:0008006" key="3">
    <source>
        <dbReference type="Google" id="ProtNLM"/>
    </source>
</evidence>
<name>A0ABT7ZZP8_9FLAO</name>
<dbReference type="EMBL" id="JASDDK010000034">
    <property type="protein sequence ID" value="MDN3494304.1"/>
    <property type="molecule type" value="Genomic_DNA"/>
</dbReference>
<comment type="caution">
    <text evidence="1">The sequence shown here is derived from an EMBL/GenBank/DDBJ whole genome shotgun (WGS) entry which is preliminary data.</text>
</comment>
<accession>A0ABT7ZZP8</accession>
<evidence type="ECO:0000313" key="2">
    <source>
        <dbReference type="Proteomes" id="UP001231197"/>
    </source>
</evidence>
<feature type="non-terminal residue" evidence="1">
    <location>
        <position position="185"/>
    </location>
</feature>
<gene>
    <name evidence="1" type="ORF">QMA06_16430</name>
</gene>
<evidence type="ECO:0000313" key="1">
    <source>
        <dbReference type="EMBL" id="MDN3494304.1"/>
    </source>
</evidence>
<keyword evidence="2" id="KW-1185">Reference proteome</keyword>
<sequence length="185" mass="19868">TSSPNQDTIYVRVEDPAYPDCYGTTSFNLIVNPLPTAITPTALEVCDDGTPDGLTEMDLSLKNSEITGNNPNYAVSYYETLAGAQTDTAALPMLYTNLSNGQNVFARVQDSNTGCYTTTTLELLVEQAPIAFTPQPLRYCDPDNDGFGLFTLTDVDDEITGGASGLEVTYHETQTNANNGVNAID</sequence>